<evidence type="ECO:0000313" key="2">
    <source>
        <dbReference type="Proteomes" id="UP000677898"/>
    </source>
</evidence>
<dbReference type="EMBL" id="CP046730">
    <property type="protein sequence ID" value="QUP56977.1"/>
    <property type="molecule type" value="Genomic_DNA"/>
</dbReference>
<keyword evidence="2" id="KW-1185">Reference proteome</keyword>
<evidence type="ECO:0000313" key="1">
    <source>
        <dbReference type="EMBL" id="QUP56977.1"/>
    </source>
</evidence>
<keyword evidence="1" id="KW-0614">Plasmid</keyword>
<sequence>MADWLVPANSWSYQDLAPIGVISRIAEAAGGYVNAHPYENRLIVQPEYPEPPWNWGALQLDADLPVDLVKVIDHRFEETPAFNGVYVQGDRNGILARVFRSGTAGDQLAPTVVDELITHVDAARSRGTAILGNTGKHSRITLEMPMLPEVGLLAPGAVVQLRDTAYWRGIVRVTDVSARWGRDHALTVAQTVEIERRYR</sequence>
<proteinExistence type="predicted"/>
<name>A0ABX7ZND2_9RALS</name>
<accession>A0ABX7ZND2</accession>
<gene>
    <name evidence="1" type="ORF">GO998_20305</name>
</gene>
<geneLocation type="plasmid" evidence="1 2">
    <name>pLLRS-1</name>
</geneLocation>
<organism evidence="1 2">
    <name type="scientific">Ralstonia syzygii</name>
    <dbReference type="NCBI Taxonomy" id="28097"/>
    <lineage>
        <taxon>Bacteria</taxon>
        <taxon>Pseudomonadati</taxon>
        <taxon>Pseudomonadota</taxon>
        <taxon>Betaproteobacteria</taxon>
        <taxon>Burkholderiales</taxon>
        <taxon>Burkholderiaceae</taxon>
        <taxon>Ralstonia</taxon>
        <taxon>Ralstonia solanacearum species complex</taxon>
    </lineage>
</organism>
<dbReference type="Proteomes" id="UP000677898">
    <property type="component" value="Plasmid pLLRS-1"/>
</dbReference>
<protein>
    <submittedName>
        <fullName evidence="1">Uncharacterized protein</fullName>
    </submittedName>
</protein>
<reference evidence="1 2" key="1">
    <citation type="journal article" date="2021" name="Phytopathology">
        <title>Complete genome sequence of Ralstonia syzygii subsp. indonesiensis strain LLRS-1, isolated from wilted tobacco in China.</title>
        <authorList>
            <person name="Lu C.H."/>
            <person name="Li J.Y."/>
            <person name="Mi M.G."/>
            <person name="Lin Z.L."/>
            <person name="Jiang N."/>
            <person name="Gai X."/>
            <person name="Ma J.H."/>
            <person name="Lei L.P."/>
            <person name="Xia Z.Y."/>
        </authorList>
    </citation>
    <scope>NUCLEOTIDE SEQUENCE [LARGE SCALE GENOMIC DNA]</scope>
    <source>
        <strain evidence="1 2">LLRS-1</strain>
    </source>
</reference>